<dbReference type="InterPro" id="IPR036390">
    <property type="entry name" value="WH_DNA-bd_sf"/>
</dbReference>
<evidence type="ECO:0000256" key="2">
    <source>
        <dbReference type="ARBA" id="ARBA00023125"/>
    </source>
</evidence>
<evidence type="ECO:0000256" key="3">
    <source>
        <dbReference type="ARBA" id="ARBA00023163"/>
    </source>
</evidence>
<dbReference type="GO" id="GO:0003677">
    <property type="term" value="F:DNA binding"/>
    <property type="evidence" value="ECO:0007669"/>
    <property type="project" value="UniProtKB-KW"/>
</dbReference>
<dbReference type="EMBL" id="WTUW01000001">
    <property type="protein sequence ID" value="MZR29488.1"/>
    <property type="molecule type" value="Genomic_DNA"/>
</dbReference>
<dbReference type="InterPro" id="IPR028978">
    <property type="entry name" value="Chorismate_lyase_/UTRA_dom_sf"/>
</dbReference>
<evidence type="ECO:0000313" key="6">
    <source>
        <dbReference type="Proteomes" id="UP000476030"/>
    </source>
</evidence>
<evidence type="ECO:0000313" key="5">
    <source>
        <dbReference type="EMBL" id="MZR29488.1"/>
    </source>
</evidence>
<dbReference type="Pfam" id="PF07702">
    <property type="entry name" value="UTRA"/>
    <property type="match status" value="1"/>
</dbReference>
<dbReference type="PROSITE" id="PS50949">
    <property type="entry name" value="HTH_GNTR"/>
    <property type="match status" value="1"/>
</dbReference>
<accession>A0A6L8W3B7</accession>
<evidence type="ECO:0000259" key="4">
    <source>
        <dbReference type="PROSITE" id="PS50949"/>
    </source>
</evidence>
<organism evidence="5 6">
    <name type="scientific">Sneathiella litorea</name>
    <dbReference type="NCBI Taxonomy" id="2606216"/>
    <lineage>
        <taxon>Bacteria</taxon>
        <taxon>Pseudomonadati</taxon>
        <taxon>Pseudomonadota</taxon>
        <taxon>Alphaproteobacteria</taxon>
        <taxon>Sneathiellales</taxon>
        <taxon>Sneathiellaceae</taxon>
        <taxon>Sneathiella</taxon>
    </lineage>
</organism>
<dbReference type="AlphaFoldDB" id="A0A6L8W3B7"/>
<dbReference type="InterPro" id="IPR000524">
    <property type="entry name" value="Tscrpt_reg_HTH_GntR"/>
</dbReference>
<dbReference type="Pfam" id="PF00392">
    <property type="entry name" value="GntR"/>
    <property type="match status" value="1"/>
</dbReference>
<dbReference type="InterPro" id="IPR011663">
    <property type="entry name" value="UTRA"/>
</dbReference>
<name>A0A6L8W3B7_9PROT</name>
<dbReference type="SMART" id="SM00866">
    <property type="entry name" value="UTRA"/>
    <property type="match status" value="1"/>
</dbReference>
<dbReference type="Gene3D" id="3.40.1410.10">
    <property type="entry name" value="Chorismate lyase-like"/>
    <property type="match status" value="1"/>
</dbReference>
<dbReference type="InterPro" id="IPR036388">
    <property type="entry name" value="WH-like_DNA-bd_sf"/>
</dbReference>
<dbReference type="Proteomes" id="UP000476030">
    <property type="component" value="Unassembled WGS sequence"/>
</dbReference>
<dbReference type="SUPFAM" id="SSF46785">
    <property type="entry name" value="Winged helix' DNA-binding domain"/>
    <property type="match status" value="1"/>
</dbReference>
<dbReference type="RefSeq" id="WP_161313957.1">
    <property type="nucleotide sequence ID" value="NZ_WTUW01000001.1"/>
</dbReference>
<comment type="caution">
    <text evidence="5">The sequence shown here is derived from an EMBL/GenBank/DDBJ whole genome shotgun (WGS) entry which is preliminary data.</text>
</comment>
<keyword evidence="2" id="KW-0238">DNA-binding</keyword>
<sequence>MPYFRTQNDDHPYSPPKPLYEQVKSYVLKNMESGEWPAYFQLPSEHTLVREMGISRMTIHRALRELTQAGYLERIQGVGTFVAAPKKQPKKIELREIDDIIRSHGARHQCDVHFLQVEPIEPDAAAMMAMTAGEEVYRSYFVHRENGLPVMVEDRYVHPKFMPEYIETDFADTTADTHISKKFTQLSHSHVIQAAVSNAEINHFLELETTTACIVINRKSWLGDEIVSVARLVLPGNRIQLT</sequence>
<protein>
    <submittedName>
        <fullName evidence="5">UTRA domain-containing protein</fullName>
    </submittedName>
</protein>
<dbReference type="Gene3D" id="1.10.10.10">
    <property type="entry name" value="Winged helix-like DNA-binding domain superfamily/Winged helix DNA-binding domain"/>
    <property type="match status" value="1"/>
</dbReference>
<reference evidence="5 6" key="1">
    <citation type="submission" date="2019-12" db="EMBL/GenBank/DDBJ databases">
        <title>Snethiella sp. nov. sp. isolated from sea sand.</title>
        <authorList>
            <person name="Kim J."/>
            <person name="Jeong S.E."/>
            <person name="Jung H.S."/>
            <person name="Jeon C.O."/>
        </authorList>
    </citation>
    <scope>NUCLEOTIDE SEQUENCE [LARGE SCALE GENOMIC DNA]</scope>
    <source>
        <strain evidence="5 6">DP05</strain>
    </source>
</reference>
<dbReference type="PANTHER" id="PTHR44846">
    <property type="entry name" value="MANNOSYL-D-GLYCERATE TRANSPORT/METABOLISM SYSTEM REPRESSOR MNGR-RELATED"/>
    <property type="match status" value="1"/>
</dbReference>
<dbReference type="SUPFAM" id="SSF64288">
    <property type="entry name" value="Chorismate lyase-like"/>
    <property type="match status" value="1"/>
</dbReference>
<keyword evidence="3" id="KW-0804">Transcription</keyword>
<evidence type="ECO:0000256" key="1">
    <source>
        <dbReference type="ARBA" id="ARBA00023015"/>
    </source>
</evidence>
<dbReference type="SMART" id="SM00345">
    <property type="entry name" value="HTH_GNTR"/>
    <property type="match status" value="1"/>
</dbReference>
<keyword evidence="6" id="KW-1185">Reference proteome</keyword>
<gene>
    <name evidence="5" type="ORF">GQE98_02455</name>
</gene>
<dbReference type="CDD" id="cd07377">
    <property type="entry name" value="WHTH_GntR"/>
    <property type="match status" value="1"/>
</dbReference>
<dbReference type="FunFam" id="1.10.10.10:FF:000079">
    <property type="entry name" value="GntR family transcriptional regulator"/>
    <property type="match status" value="1"/>
</dbReference>
<proteinExistence type="predicted"/>
<dbReference type="PANTHER" id="PTHR44846:SF16">
    <property type="entry name" value="TRANSCRIPTIONAL REGULATOR PHNF-RELATED"/>
    <property type="match status" value="1"/>
</dbReference>
<keyword evidence="1" id="KW-0805">Transcription regulation</keyword>
<dbReference type="GO" id="GO:0003700">
    <property type="term" value="F:DNA-binding transcription factor activity"/>
    <property type="evidence" value="ECO:0007669"/>
    <property type="project" value="InterPro"/>
</dbReference>
<dbReference type="InterPro" id="IPR050679">
    <property type="entry name" value="Bact_HTH_transcr_reg"/>
</dbReference>
<feature type="domain" description="HTH gntR-type" evidence="4">
    <location>
        <begin position="17"/>
        <end position="85"/>
    </location>
</feature>
<dbReference type="PRINTS" id="PR00035">
    <property type="entry name" value="HTHGNTR"/>
</dbReference>